<proteinExistence type="predicted"/>
<protein>
    <submittedName>
        <fullName evidence="2">Uncharacterized protein</fullName>
    </submittedName>
</protein>
<dbReference type="KEGG" id="llu:AKJ09_03209"/>
<accession>A0A0K1PSM9</accession>
<keyword evidence="3" id="KW-1185">Reference proteome</keyword>
<evidence type="ECO:0000256" key="1">
    <source>
        <dbReference type="SAM" id="MobiDB-lite"/>
    </source>
</evidence>
<feature type="region of interest" description="Disordered" evidence="1">
    <location>
        <begin position="16"/>
        <end position="35"/>
    </location>
</feature>
<dbReference type="STRING" id="1391654.AKJ09_03209"/>
<dbReference type="EMBL" id="CP012333">
    <property type="protein sequence ID" value="AKU96545.1"/>
    <property type="molecule type" value="Genomic_DNA"/>
</dbReference>
<sequence length="274" mass="28329">MTTRIVRSGRQLRASIVLTEPDRPSEAAQEIASGPEGCATLSVAAALATSMSIERTVARRGATEPSPPAAESPVAEPPSVEPPPQAESLPQPRRVVRPRMNVRGRPQPSSRPIGVQTHAGPIFGQGILPGVAAGVSFGGSLDLGLFRPGLEAAGWFPSTATSPRGGGATASLISLSGLACAHHGRLFACGLATLGEFRVAGTDLLVSRSSSSTYLAVGARAGIELPLVAPFSLGLQATAVVPLVERTLRIVDEVLWLTPPVGAELGMFWRVTIL</sequence>
<dbReference type="Proteomes" id="UP000064967">
    <property type="component" value="Chromosome"/>
</dbReference>
<gene>
    <name evidence="2" type="ORF">AKJ09_03209</name>
</gene>
<evidence type="ECO:0000313" key="3">
    <source>
        <dbReference type="Proteomes" id="UP000064967"/>
    </source>
</evidence>
<feature type="region of interest" description="Disordered" evidence="1">
    <location>
        <begin position="55"/>
        <end position="114"/>
    </location>
</feature>
<evidence type="ECO:0000313" key="2">
    <source>
        <dbReference type="EMBL" id="AKU96545.1"/>
    </source>
</evidence>
<reference evidence="2 3" key="1">
    <citation type="submission" date="2015-08" db="EMBL/GenBank/DDBJ databases">
        <authorList>
            <person name="Babu N.S."/>
            <person name="Beckwith C.J."/>
            <person name="Beseler K.G."/>
            <person name="Brison A."/>
            <person name="Carone J.V."/>
            <person name="Caskin T.P."/>
            <person name="Diamond M."/>
            <person name="Durham M.E."/>
            <person name="Foxe J.M."/>
            <person name="Go M."/>
            <person name="Henderson B.A."/>
            <person name="Jones I.B."/>
            <person name="McGettigan J.A."/>
            <person name="Micheletti S.J."/>
            <person name="Nasrallah M.E."/>
            <person name="Ortiz D."/>
            <person name="Piller C.R."/>
            <person name="Privatt S.R."/>
            <person name="Schneider S.L."/>
            <person name="Sharp S."/>
            <person name="Smith T.C."/>
            <person name="Stanton J.D."/>
            <person name="Ullery H.E."/>
            <person name="Wilson R.J."/>
            <person name="Serrano M.G."/>
            <person name="Buck G."/>
            <person name="Lee V."/>
            <person name="Wang Y."/>
            <person name="Carvalho R."/>
            <person name="Voegtly L."/>
            <person name="Shi R."/>
            <person name="Duckworth R."/>
            <person name="Johnson A."/>
            <person name="Loviza R."/>
            <person name="Walstead R."/>
            <person name="Shah Z."/>
            <person name="Kiflezghi M."/>
            <person name="Wade K."/>
            <person name="Ball S.L."/>
            <person name="Bradley K.W."/>
            <person name="Asai D.J."/>
            <person name="Bowman C.A."/>
            <person name="Russell D.A."/>
            <person name="Pope W.H."/>
            <person name="Jacobs-Sera D."/>
            <person name="Hendrix R.W."/>
            <person name="Hatfull G.F."/>
        </authorList>
    </citation>
    <scope>NUCLEOTIDE SEQUENCE [LARGE SCALE GENOMIC DNA]</scope>
    <source>
        <strain evidence="2 3">DSM 27648</strain>
    </source>
</reference>
<name>A0A0K1PSM9_9BACT</name>
<dbReference type="AlphaFoldDB" id="A0A0K1PSM9"/>
<organism evidence="2 3">
    <name type="scientific">Labilithrix luteola</name>
    <dbReference type="NCBI Taxonomy" id="1391654"/>
    <lineage>
        <taxon>Bacteria</taxon>
        <taxon>Pseudomonadati</taxon>
        <taxon>Myxococcota</taxon>
        <taxon>Polyangia</taxon>
        <taxon>Polyangiales</taxon>
        <taxon>Labilitrichaceae</taxon>
        <taxon>Labilithrix</taxon>
    </lineage>
</organism>
<feature type="compositionally biased region" description="Pro residues" evidence="1">
    <location>
        <begin position="65"/>
        <end position="85"/>
    </location>
</feature>